<feature type="compositionally biased region" description="Low complexity" evidence="7">
    <location>
        <begin position="790"/>
        <end position="803"/>
    </location>
</feature>
<evidence type="ECO:0000313" key="9">
    <source>
        <dbReference type="EMBL" id="PWN87605.1"/>
    </source>
</evidence>
<dbReference type="NCBIfam" id="TIGR02765">
    <property type="entry name" value="crypto_DASH"/>
    <property type="match status" value="1"/>
</dbReference>
<dbReference type="InterPro" id="IPR006050">
    <property type="entry name" value="DNA_photolyase_N"/>
</dbReference>
<dbReference type="Gene3D" id="1.25.40.80">
    <property type="match status" value="1"/>
</dbReference>
<feature type="compositionally biased region" description="Low complexity" evidence="7">
    <location>
        <begin position="744"/>
        <end position="763"/>
    </location>
</feature>
<dbReference type="GO" id="GO:0003684">
    <property type="term" value="F:damaged DNA binding"/>
    <property type="evidence" value="ECO:0007669"/>
    <property type="project" value="TreeGrafter"/>
</dbReference>
<evidence type="ECO:0000256" key="2">
    <source>
        <dbReference type="ARBA" id="ARBA00005862"/>
    </source>
</evidence>
<feature type="compositionally biased region" description="Gly residues" evidence="7">
    <location>
        <begin position="804"/>
        <end position="819"/>
    </location>
</feature>
<dbReference type="Proteomes" id="UP000245768">
    <property type="component" value="Unassembled WGS sequence"/>
</dbReference>
<dbReference type="SUPFAM" id="SSF52425">
    <property type="entry name" value="Cryptochrome/photolyase, N-terminal domain"/>
    <property type="match status" value="1"/>
</dbReference>
<keyword evidence="3 6" id="KW-0285">Flavoprotein</keyword>
<dbReference type="GO" id="GO:0003904">
    <property type="term" value="F:deoxyribodipyrimidine photo-lyase activity"/>
    <property type="evidence" value="ECO:0007669"/>
    <property type="project" value="TreeGrafter"/>
</dbReference>
<dbReference type="InterPro" id="IPR036155">
    <property type="entry name" value="Crypto/Photolyase_N_sf"/>
</dbReference>
<dbReference type="InterPro" id="IPR014133">
    <property type="entry name" value="Cry_DASH"/>
</dbReference>
<dbReference type="EMBL" id="KZ819640">
    <property type="protein sequence ID" value="PWN87605.1"/>
    <property type="molecule type" value="Genomic_DNA"/>
</dbReference>
<comment type="cofactor">
    <cofactor evidence="6">
        <name>FAD</name>
        <dbReference type="ChEBI" id="CHEBI:57692"/>
    </cofactor>
    <text evidence="6">Binds 1 FAD per subunit.</text>
</comment>
<reference evidence="9" key="1">
    <citation type="journal article" date="2018" name="Mol. Biol. Evol.">
        <title>Broad Genomic Sampling Reveals a Smut Pathogenic Ancestry of the Fungal Clade Ustilaginomycotina.</title>
        <authorList>
            <person name="Kijpornyongpan T."/>
            <person name="Mondo S.J."/>
            <person name="Barry K."/>
            <person name="Sandor L."/>
            <person name="Lee J."/>
            <person name="Lipzen A."/>
            <person name="Pangilinan J."/>
            <person name="LaButti K."/>
            <person name="Hainaut M."/>
            <person name="Henrissat B."/>
            <person name="Grigoriev I.V."/>
            <person name="Spatafora J.W."/>
            <person name="Aime M.C."/>
        </authorList>
    </citation>
    <scope>NUCLEOTIDE SEQUENCE [LARGE SCALE GENOMIC DNA]</scope>
    <source>
        <strain evidence="9">MCA 4198</strain>
    </source>
</reference>
<evidence type="ECO:0000259" key="8">
    <source>
        <dbReference type="PROSITE" id="PS51645"/>
    </source>
</evidence>
<evidence type="ECO:0000256" key="1">
    <source>
        <dbReference type="ARBA" id="ARBA00001932"/>
    </source>
</evidence>
<gene>
    <name evidence="9" type="ORF">FA10DRAFT_297258</name>
</gene>
<dbReference type="AlphaFoldDB" id="A0A316YIR9"/>
<feature type="binding site" evidence="6">
    <location>
        <position position="364"/>
    </location>
    <ligand>
        <name>FAD</name>
        <dbReference type="ChEBI" id="CHEBI:57692"/>
    </ligand>
</feature>
<dbReference type="GO" id="GO:0000719">
    <property type="term" value="P:photoreactive repair"/>
    <property type="evidence" value="ECO:0007669"/>
    <property type="project" value="TreeGrafter"/>
</dbReference>
<dbReference type="PROSITE" id="PS51645">
    <property type="entry name" value="PHR_CRY_ALPHA_BETA"/>
    <property type="match status" value="1"/>
</dbReference>
<dbReference type="GeneID" id="37046438"/>
<proteinExistence type="inferred from homology"/>
<dbReference type="PANTHER" id="PTHR11455">
    <property type="entry name" value="CRYPTOCHROME"/>
    <property type="match status" value="1"/>
</dbReference>
<dbReference type="InterPro" id="IPR036134">
    <property type="entry name" value="Crypto/Photolyase_FAD-like_sf"/>
</dbReference>
<feature type="region of interest" description="Disordered" evidence="7">
    <location>
        <begin position="718"/>
        <end position="834"/>
    </location>
</feature>
<feature type="compositionally biased region" description="Basic and acidic residues" evidence="7">
    <location>
        <begin position="822"/>
        <end position="834"/>
    </location>
</feature>
<keyword evidence="10" id="KW-1185">Reference proteome</keyword>
<evidence type="ECO:0000256" key="6">
    <source>
        <dbReference type="PIRSR" id="PIRSR602081-1"/>
    </source>
</evidence>
<evidence type="ECO:0000256" key="5">
    <source>
        <dbReference type="ARBA" id="ARBA00022991"/>
    </source>
</evidence>
<protein>
    <submittedName>
        <fullName evidence="9">Cryptochrome</fullName>
    </submittedName>
</protein>
<dbReference type="InterPro" id="IPR014729">
    <property type="entry name" value="Rossmann-like_a/b/a_fold"/>
</dbReference>
<evidence type="ECO:0000313" key="10">
    <source>
        <dbReference type="Proteomes" id="UP000245768"/>
    </source>
</evidence>
<dbReference type="InterPro" id="IPR005101">
    <property type="entry name" value="Cryptochr/Photolyase_FAD-bd"/>
</dbReference>
<comment type="similarity">
    <text evidence="2">Belongs to the DNA photolyase class-1 family.</text>
</comment>
<comment type="cofactor">
    <cofactor evidence="1">
        <name>(6R)-5,10-methylene-5,6,7,8-tetrahydrofolate</name>
        <dbReference type="ChEBI" id="CHEBI:15636"/>
    </cofactor>
</comment>
<keyword evidence="4 6" id="KW-0274">FAD</keyword>
<keyword evidence="5" id="KW-0157">Chromophore</keyword>
<dbReference type="SUPFAM" id="SSF48173">
    <property type="entry name" value="Cryptochrome/photolyase FAD-binding domain"/>
    <property type="match status" value="1"/>
</dbReference>
<dbReference type="PANTHER" id="PTHR11455:SF22">
    <property type="entry name" value="CRYPTOCHROME DASH"/>
    <property type="match status" value="1"/>
</dbReference>
<dbReference type="PRINTS" id="PR00147">
    <property type="entry name" value="DNAPHOTLYASE"/>
</dbReference>
<name>A0A316YIR9_9BASI</name>
<organism evidence="9 10">
    <name type="scientific">Acaromyces ingoldii</name>
    <dbReference type="NCBI Taxonomy" id="215250"/>
    <lineage>
        <taxon>Eukaryota</taxon>
        <taxon>Fungi</taxon>
        <taxon>Dikarya</taxon>
        <taxon>Basidiomycota</taxon>
        <taxon>Ustilaginomycotina</taxon>
        <taxon>Exobasidiomycetes</taxon>
        <taxon>Exobasidiales</taxon>
        <taxon>Cryptobasidiaceae</taxon>
        <taxon>Acaromyces</taxon>
    </lineage>
</organism>
<evidence type="ECO:0000256" key="7">
    <source>
        <dbReference type="SAM" id="MobiDB-lite"/>
    </source>
</evidence>
<accession>A0A316YIR9</accession>
<dbReference type="InterPro" id="IPR002081">
    <property type="entry name" value="Cryptochrome/DNA_photolyase_1"/>
</dbReference>
<dbReference type="Gene3D" id="1.10.579.10">
    <property type="entry name" value="DNA Cyclobutane Dipyrimidine Photolyase, subunit A, domain 3"/>
    <property type="match status" value="1"/>
</dbReference>
<sequence length="834" mass="92623">MSASKAASSSEQDASLVDGKKRILICLLRLDLRIHDNPLFHYAHVSTRPPPSKDEDGLHQFNKNKVVDETELYSTANELLPVYVFDEREMELSGLPGFERKGPEARTRCYGFWKTGAFRARFISEAVYDLRSRLRDAGSDLLIRFGTPEEVIDNLVKALQSRGDEVEGVWMQKEMTFQETRVEDDIVKRLDTTGVPIRFVHGKTLIHPGDLPFDINETPDVFTPFRKRVEALGPKMVRPCLPAPEAFKPFPATIPPTNDYALDVSYEVDVDGLSARVPEGAEKTEGQISFHDILRYLLKPLNEPALPFALEGSAILQQRHHASAFPLRGGESSALERLEWYFVRGKSADSSRWGKADPPPVARYKQTRNNLVGHAYSTKMSPFLAYGSISPRQIWEALNYHEQKFGEDQNTYWVRFELLWRDYFFFVAEKFGDLLFHVGGFEMATDPKQAEKKIQDGWWKVWDPVKDGPEHPVTRLLEGRTGIPFIDANILELRESGFMSNRGRQNVASFLAKDLSYDWRIGAEFFQSHLIDYDPTSNYGNWQYVAGVGNDPRASRQFNCIKQAKDYDSHGDYVKMWIPALRNLHTDYVHNPWLLNQDERRAYGLKTTAMDVTMDGYPAEPIIEHESWKKHYERKEGVGSKMYGNPQEKVKDGKVKRYKKPISAKARAEGNLTNTMAPSFLPPGAQNLSPHSGLGGGLSYGRGTDTDYMSASSGTFGFTSGGQSVNVIPPLRGNRGSIGPSQRSNSPFGNPSTSTSSPSTGPPKDGIGNVGPTRMGRGIIGGVLGSTPPSNAGSRLSSSSTSGATGGAATGSEAGGNGGAKSKADQETSWRRGT</sequence>
<dbReference type="Gene3D" id="3.40.50.620">
    <property type="entry name" value="HUPs"/>
    <property type="match status" value="1"/>
</dbReference>
<feature type="domain" description="Photolyase/cryptochrome alpha/beta" evidence="8">
    <location>
        <begin position="22"/>
        <end position="205"/>
    </location>
</feature>
<evidence type="ECO:0000256" key="3">
    <source>
        <dbReference type="ARBA" id="ARBA00022630"/>
    </source>
</evidence>
<feature type="binding site" evidence="6">
    <location>
        <begin position="377"/>
        <end position="381"/>
    </location>
    <ligand>
        <name>FAD</name>
        <dbReference type="ChEBI" id="CHEBI:57692"/>
    </ligand>
</feature>
<dbReference type="RefSeq" id="XP_025374803.1">
    <property type="nucleotide sequence ID" value="XM_025524522.1"/>
</dbReference>
<dbReference type="GO" id="GO:0071949">
    <property type="term" value="F:FAD binding"/>
    <property type="evidence" value="ECO:0007669"/>
    <property type="project" value="TreeGrafter"/>
</dbReference>
<feature type="binding site" evidence="6">
    <location>
        <begin position="532"/>
        <end position="534"/>
    </location>
    <ligand>
        <name>FAD</name>
        <dbReference type="ChEBI" id="CHEBI:57692"/>
    </ligand>
</feature>
<dbReference type="Pfam" id="PF00875">
    <property type="entry name" value="DNA_photolyase"/>
    <property type="match status" value="1"/>
</dbReference>
<evidence type="ECO:0000256" key="4">
    <source>
        <dbReference type="ARBA" id="ARBA00022827"/>
    </source>
</evidence>
<dbReference type="STRING" id="215250.A0A316YIR9"/>
<dbReference type="Pfam" id="PF03441">
    <property type="entry name" value="FAD_binding_7"/>
    <property type="match status" value="1"/>
</dbReference>
<dbReference type="OrthoDB" id="435881at2759"/>
<dbReference type="InParanoid" id="A0A316YIR9"/>